<keyword evidence="5" id="KW-1185">Reference proteome</keyword>
<dbReference type="InterPro" id="IPR002133">
    <property type="entry name" value="S-AdoMet_synthetase"/>
</dbReference>
<evidence type="ECO:0000259" key="3">
    <source>
        <dbReference type="Pfam" id="PF00438"/>
    </source>
</evidence>
<dbReference type="GO" id="GO:0005524">
    <property type="term" value="F:ATP binding"/>
    <property type="evidence" value="ECO:0007669"/>
    <property type="project" value="InterPro"/>
</dbReference>
<feature type="non-terminal residue" evidence="4">
    <location>
        <position position="1"/>
    </location>
</feature>
<organism evidence="4">
    <name type="scientific">Oppiella nova</name>
    <dbReference type="NCBI Taxonomy" id="334625"/>
    <lineage>
        <taxon>Eukaryota</taxon>
        <taxon>Metazoa</taxon>
        <taxon>Ecdysozoa</taxon>
        <taxon>Arthropoda</taxon>
        <taxon>Chelicerata</taxon>
        <taxon>Arachnida</taxon>
        <taxon>Acari</taxon>
        <taxon>Acariformes</taxon>
        <taxon>Sarcoptiformes</taxon>
        <taxon>Oribatida</taxon>
        <taxon>Brachypylina</taxon>
        <taxon>Oppioidea</taxon>
        <taxon>Oppiidae</taxon>
        <taxon>Oppiella</taxon>
    </lineage>
</organism>
<dbReference type="PANTHER" id="PTHR11964">
    <property type="entry name" value="S-ADENOSYLMETHIONINE SYNTHETASE"/>
    <property type="match status" value="1"/>
</dbReference>
<reference evidence="4" key="1">
    <citation type="submission" date="2020-11" db="EMBL/GenBank/DDBJ databases">
        <authorList>
            <person name="Tran Van P."/>
        </authorList>
    </citation>
    <scope>NUCLEOTIDE SEQUENCE</scope>
</reference>
<evidence type="ECO:0000256" key="1">
    <source>
        <dbReference type="ARBA" id="ARBA00022723"/>
    </source>
</evidence>
<dbReference type="InterPro" id="IPR022636">
    <property type="entry name" value="S-AdoMet_synthetase_sfam"/>
</dbReference>
<dbReference type="GO" id="GO:0046872">
    <property type="term" value="F:metal ion binding"/>
    <property type="evidence" value="ECO:0007669"/>
    <property type="project" value="UniProtKB-KW"/>
</dbReference>
<accession>A0A7R9MTI0</accession>
<feature type="domain" description="S-adenosylmethionine synthetase N-terminal" evidence="3">
    <location>
        <begin position="65"/>
        <end position="109"/>
    </location>
</feature>
<gene>
    <name evidence="4" type="ORF">ONB1V03_LOCUS22762</name>
</gene>
<dbReference type="GO" id="GO:0006556">
    <property type="term" value="P:S-adenosylmethionine biosynthetic process"/>
    <property type="evidence" value="ECO:0007669"/>
    <property type="project" value="InterPro"/>
</dbReference>
<feature type="region of interest" description="Disordered" evidence="2">
    <location>
        <begin position="1"/>
        <end position="27"/>
    </location>
</feature>
<protein>
    <recommendedName>
        <fullName evidence="3">S-adenosylmethionine synthetase N-terminal domain-containing protein</fullName>
    </recommendedName>
</protein>
<evidence type="ECO:0000256" key="2">
    <source>
        <dbReference type="SAM" id="MobiDB-lite"/>
    </source>
</evidence>
<dbReference type="OrthoDB" id="5852090at2759"/>
<dbReference type="GO" id="GO:0004478">
    <property type="term" value="F:methionine adenosyltransferase activity"/>
    <property type="evidence" value="ECO:0007669"/>
    <property type="project" value="InterPro"/>
</dbReference>
<dbReference type="AlphaFoldDB" id="A0A7R9MTI0"/>
<dbReference type="SUPFAM" id="SSF55973">
    <property type="entry name" value="S-adenosylmethionine synthetase"/>
    <property type="match status" value="1"/>
</dbReference>
<evidence type="ECO:0000313" key="4">
    <source>
        <dbReference type="EMBL" id="CAD7666260.1"/>
    </source>
</evidence>
<name>A0A7R9MTI0_9ACAR</name>
<dbReference type="EMBL" id="OC967993">
    <property type="protein sequence ID" value="CAD7666260.1"/>
    <property type="molecule type" value="Genomic_DNA"/>
</dbReference>
<dbReference type="EMBL" id="CAJPVJ010053168">
    <property type="protein sequence ID" value="CAG2183341.1"/>
    <property type="molecule type" value="Genomic_DNA"/>
</dbReference>
<keyword evidence="1" id="KW-0479">Metal-binding</keyword>
<sequence length="110" mass="11545">MSSNQEIYTNGFGNGGESHTNGHIAAPDSDTFLFSSESVGEGHPGLCGITRFTATTKARALHVSNKMCDQISDAVLDAHLSQDPDSRIACETATKSGLIIVFGEITSNAN</sequence>
<dbReference type="Proteomes" id="UP000728032">
    <property type="component" value="Unassembled WGS sequence"/>
</dbReference>
<evidence type="ECO:0000313" key="5">
    <source>
        <dbReference type="Proteomes" id="UP000728032"/>
    </source>
</evidence>
<proteinExistence type="predicted"/>
<dbReference type="Gene3D" id="3.30.300.10">
    <property type="match status" value="1"/>
</dbReference>
<dbReference type="InterPro" id="IPR022628">
    <property type="entry name" value="S-AdoMet_synt_N"/>
</dbReference>
<dbReference type="Pfam" id="PF00438">
    <property type="entry name" value="S-AdoMet_synt_N"/>
    <property type="match status" value="1"/>
</dbReference>